<evidence type="ECO:0000313" key="2">
    <source>
        <dbReference type="Proteomes" id="UP000237246"/>
    </source>
</evidence>
<dbReference type="AlphaFoldDB" id="A0A2P4SRD2"/>
<accession>A0A2P4SRD2</accession>
<evidence type="ECO:0000313" key="1">
    <source>
        <dbReference type="EMBL" id="POI26674.1"/>
    </source>
</evidence>
<gene>
    <name evidence="1" type="ORF">CIB84_009576</name>
</gene>
<feature type="non-terminal residue" evidence="1">
    <location>
        <position position="1"/>
    </location>
</feature>
<organism evidence="1 2">
    <name type="scientific">Bambusicola thoracicus</name>
    <name type="common">Chinese bamboo-partridge</name>
    <name type="synonym">Perdix thoracica</name>
    <dbReference type="NCBI Taxonomy" id="9083"/>
    <lineage>
        <taxon>Eukaryota</taxon>
        <taxon>Metazoa</taxon>
        <taxon>Chordata</taxon>
        <taxon>Craniata</taxon>
        <taxon>Vertebrata</taxon>
        <taxon>Euteleostomi</taxon>
        <taxon>Archelosauria</taxon>
        <taxon>Archosauria</taxon>
        <taxon>Dinosauria</taxon>
        <taxon>Saurischia</taxon>
        <taxon>Theropoda</taxon>
        <taxon>Coelurosauria</taxon>
        <taxon>Aves</taxon>
        <taxon>Neognathae</taxon>
        <taxon>Galloanserae</taxon>
        <taxon>Galliformes</taxon>
        <taxon>Phasianidae</taxon>
        <taxon>Perdicinae</taxon>
        <taxon>Bambusicola</taxon>
    </lineage>
</organism>
<proteinExistence type="predicted"/>
<keyword evidence="2" id="KW-1185">Reference proteome</keyword>
<comment type="caution">
    <text evidence="1">The sequence shown here is derived from an EMBL/GenBank/DDBJ whole genome shotgun (WGS) entry which is preliminary data.</text>
</comment>
<reference evidence="1 2" key="1">
    <citation type="submission" date="2018-01" db="EMBL/GenBank/DDBJ databases">
        <title>Comparison of the Chinese Bamboo Partridge and Red Junglefowl genome sequences highlights the importance of demography in genome evolution.</title>
        <authorList>
            <person name="Tiley G.P."/>
            <person name="Kimball R.T."/>
            <person name="Braun E.L."/>
            <person name="Burleigh J.G."/>
        </authorList>
    </citation>
    <scope>NUCLEOTIDE SEQUENCE [LARGE SCALE GENOMIC DNA]</scope>
    <source>
        <strain evidence="1">RTK389</strain>
        <tissue evidence="1">Blood</tissue>
    </source>
</reference>
<name>A0A2P4SRD2_BAMTH</name>
<dbReference type="EMBL" id="PPHD01027545">
    <property type="protein sequence ID" value="POI26674.1"/>
    <property type="molecule type" value="Genomic_DNA"/>
</dbReference>
<sequence length="110" mass="12255">AAQLSFSVLLFHIPRPKGLQGIEACGASFPQLQKGSAVSDSNSTLLQNTDPHVLFALHDKHLHAKPMICTELHKHAFCFHMKADGWKWPRPLALQLLDSISHLCITEDLH</sequence>
<protein>
    <submittedName>
        <fullName evidence="1">Uncharacterized protein</fullName>
    </submittedName>
</protein>
<dbReference type="Proteomes" id="UP000237246">
    <property type="component" value="Unassembled WGS sequence"/>
</dbReference>